<dbReference type="PANTHER" id="PTHR23505">
    <property type="entry name" value="SPINSTER"/>
    <property type="match status" value="1"/>
</dbReference>
<comment type="caution">
    <text evidence="7">The sequence shown here is derived from an EMBL/GenBank/DDBJ whole genome shotgun (WGS) entry which is preliminary data.</text>
</comment>
<comment type="subcellular location">
    <subcellularLocation>
        <location evidence="1">Membrane</location>
        <topology evidence="1">Multi-pass membrane protein</topology>
    </subcellularLocation>
</comment>
<dbReference type="EMBL" id="LXQA010083352">
    <property type="protein sequence ID" value="MCI12242.1"/>
    <property type="molecule type" value="Genomic_DNA"/>
</dbReference>
<accession>A0A392PKC8</accession>
<evidence type="ECO:0000313" key="8">
    <source>
        <dbReference type="Proteomes" id="UP000265520"/>
    </source>
</evidence>
<feature type="non-terminal residue" evidence="7">
    <location>
        <position position="50"/>
    </location>
</feature>
<evidence type="ECO:0000256" key="4">
    <source>
        <dbReference type="ARBA" id="ARBA00022989"/>
    </source>
</evidence>
<organism evidence="7 8">
    <name type="scientific">Trifolium medium</name>
    <dbReference type="NCBI Taxonomy" id="97028"/>
    <lineage>
        <taxon>Eukaryota</taxon>
        <taxon>Viridiplantae</taxon>
        <taxon>Streptophyta</taxon>
        <taxon>Embryophyta</taxon>
        <taxon>Tracheophyta</taxon>
        <taxon>Spermatophyta</taxon>
        <taxon>Magnoliopsida</taxon>
        <taxon>eudicotyledons</taxon>
        <taxon>Gunneridae</taxon>
        <taxon>Pentapetalae</taxon>
        <taxon>rosids</taxon>
        <taxon>fabids</taxon>
        <taxon>Fabales</taxon>
        <taxon>Fabaceae</taxon>
        <taxon>Papilionoideae</taxon>
        <taxon>50 kb inversion clade</taxon>
        <taxon>NPAAA clade</taxon>
        <taxon>Hologalegina</taxon>
        <taxon>IRL clade</taxon>
        <taxon>Trifolieae</taxon>
        <taxon>Trifolium</taxon>
    </lineage>
</organism>
<evidence type="ECO:0000256" key="6">
    <source>
        <dbReference type="SAM" id="Phobius"/>
    </source>
</evidence>
<protein>
    <submittedName>
        <fullName evidence="7">MFS transporter</fullName>
    </submittedName>
</protein>
<dbReference type="PANTHER" id="PTHR23505:SF52">
    <property type="entry name" value="MAJOR FACILITATOR SUPERFAMILY PROTEIN"/>
    <property type="match status" value="1"/>
</dbReference>
<reference evidence="7 8" key="1">
    <citation type="journal article" date="2018" name="Front. Plant Sci.">
        <title>Red Clover (Trifolium pratense) and Zigzag Clover (T. medium) - A Picture of Genomic Similarities and Differences.</title>
        <authorList>
            <person name="Dluhosova J."/>
            <person name="Istvanek J."/>
            <person name="Nedelnik J."/>
            <person name="Repkova J."/>
        </authorList>
    </citation>
    <scope>NUCLEOTIDE SEQUENCE [LARGE SCALE GENOMIC DNA]</scope>
    <source>
        <strain evidence="8">cv. 10/8</strain>
        <tissue evidence="7">Leaf</tissue>
    </source>
</reference>
<keyword evidence="4 6" id="KW-1133">Transmembrane helix</keyword>
<dbReference type="AlphaFoldDB" id="A0A392PKC8"/>
<dbReference type="Proteomes" id="UP000265520">
    <property type="component" value="Unassembled WGS sequence"/>
</dbReference>
<name>A0A392PKC8_9FABA</name>
<dbReference type="GO" id="GO:0016020">
    <property type="term" value="C:membrane"/>
    <property type="evidence" value="ECO:0007669"/>
    <property type="project" value="UniProtKB-SubCell"/>
</dbReference>
<keyword evidence="5 6" id="KW-0472">Membrane</keyword>
<evidence type="ECO:0000256" key="2">
    <source>
        <dbReference type="ARBA" id="ARBA00022448"/>
    </source>
</evidence>
<keyword evidence="3 6" id="KW-0812">Transmembrane</keyword>
<feature type="transmembrane region" description="Helical" evidence="6">
    <location>
        <begin position="28"/>
        <end position="47"/>
    </location>
</feature>
<keyword evidence="8" id="KW-1185">Reference proteome</keyword>
<sequence>MLSQISSGSAVPLAAILLLGLPDDPSTAFMHGLVLFIMGLCISWNGAATN</sequence>
<evidence type="ECO:0000313" key="7">
    <source>
        <dbReference type="EMBL" id="MCI12242.1"/>
    </source>
</evidence>
<keyword evidence="2" id="KW-0813">Transport</keyword>
<evidence type="ECO:0000256" key="3">
    <source>
        <dbReference type="ARBA" id="ARBA00022692"/>
    </source>
</evidence>
<proteinExistence type="predicted"/>
<evidence type="ECO:0000256" key="5">
    <source>
        <dbReference type="ARBA" id="ARBA00023136"/>
    </source>
</evidence>
<dbReference type="InterPro" id="IPR044770">
    <property type="entry name" value="MFS_spinster-like"/>
</dbReference>
<evidence type="ECO:0000256" key="1">
    <source>
        <dbReference type="ARBA" id="ARBA00004141"/>
    </source>
</evidence>